<dbReference type="RefSeq" id="WP_137477450.1">
    <property type="nucleotide sequence ID" value="NZ_SZZP01000004.1"/>
</dbReference>
<dbReference type="InterPro" id="IPR045851">
    <property type="entry name" value="AMP-bd_C_sf"/>
</dbReference>
<comment type="caution">
    <text evidence="5">The sequence shown here is derived from an EMBL/GenBank/DDBJ whole genome shotgun (WGS) entry which is preliminary data.</text>
</comment>
<evidence type="ECO:0000313" key="6">
    <source>
        <dbReference type="Proteomes" id="UP000305095"/>
    </source>
</evidence>
<evidence type="ECO:0000313" key="5">
    <source>
        <dbReference type="EMBL" id="TKV82215.1"/>
    </source>
</evidence>
<keyword evidence="2" id="KW-0436">Ligase</keyword>
<evidence type="ECO:0000259" key="4">
    <source>
        <dbReference type="Pfam" id="PF13193"/>
    </source>
</evidence>
<feature type="domain" description="AMP-binding enzyme C-terminal" evidence="4">
    <location>
        <begin position="454"/>
        <end position="523"/>
    </location>
</feature>
<dbReference type="GO" id="GO:0006631">
    <property type="term" value="P:fatty acid metabolic process"/>
    <property type="evidence" value="ECO:0007669"/>
    <property type="project" value="TreeGrafter"/>
</dbReference>
<evidence type="ECO:0000256" key="2">
    <source>
        <dbReference type="ARBA" id="ARBA00022598"/>
    </source>
</evidence>
<dbReference type="InterPro" id="IPR020845">
    <property type="entry name" value="AMP-binding_CS"/>
</dbReference>
<comment type="similarity">
    <text evidence="1">Belongs to the ATP-dependent AMP-binding enzyme family.</text>
</comment>
<dbReference type="Gene3D" id="3.30.300.30">
    <property type="match status" value="1"/>
</dbReference>
<gene>
    <name evidence="5" type="ORF">FDV58_06865</name>
</gene>
<dbReference type="EMBL" id="SZZP01000004">
    <property type="protein sequence ID" value="TKV82215.1"/>
    <property type="molecule type" value="Genomic_DNA"/>
</dbReference>
<name>A0A4V6CXZ5_BRAEL</name>
<dbReference type="AlphaFoldDB" id="A0A4V6CXZ5"/>
<dbReference type="InterPro" id="IPR000873">
    <property type="entry name" value="AMP-dep_synth/lig_dom"/>
</dbReference>
<dbReference type="PANTHER" id="PTHR43201">
    <property type="entry name" value="ACYL-COA SYNTHETASE"/>
    <property type="match status" value="1"/>
</dbReference>
<dbReference type="Pfam" id="PF00501">
    <property type="entry name" value="AMP-binding"/>
    <property type="match status" value="1"/>
</dbReference>
<dbReference type="Proteomes" id="UP000305095">
    <property type="component" value="Unassembled WGS sequence"/>
</dbReference>
<dbReference type="PROSITE" id="PS00455">
    <property type="entry name" value="AMP_BINDING"/>
    <property type="match status" value="1"/>
</dbReference>
<accession>A0A4V6CXZ5</accession>
<dbReference type="PANTHER" id="PTHR43201:SF5">
    <property type="entry name" value="MEDIUM-CHAIN ACYL-COA LIGASE ACSF2, MITOCHONDRIAL"/>
    <property type="match status" value="1"/>
</dbReference>
<evidence type="ECO:0008006" key="7">
    <source>
        <dbReference type="Google" id="ProtNLM"/>
    </source>
</evidence>
<proteinExistence type="inferred from homology"/>
<dbReference type="InterPro" id="IPR042099">
    <property type="entry name" value="ANL_N_sf"/>
</dbReference>
<evidence type="ECO:0000259" key="3">
    <source>
        <dbReference type="Pfam" id="PF00501"/>
    </source>
</evidence>
<protein>
    <recommendedName>
        <fullName evidence="7">AMP-binding protein</fullName>
    </recommendedName>
</protein>
<reference evidence="5 6" key="1">
    <citation type="submission" date="2019-05" db="EMBL/GenBank/DDBJ databases">
        <title>Draft Genome of Bradyrhizobium elkanii strain SEMIA 938, Used in Commercial Inoculants for Lupinus spp. in Brazil.</title>
        <authorList>
            <person name="Hungria M."/>
            <person name="Delamuta J.R.M."/>
            <person name="Ribeiro R.A."/>
            <person name="Nogueira M.A."/>
        </authorList>
    </citation>
    <scope>NUCLEOTIDE SEQUENCE [LARGE SCALE GENOMIC DNA]</scope>
    <source>
        <strain evidence="5 6">Semia 938</strain>
    </source>
</reference>
<dbReference type="Pfam" id="PF13193">
    <property type="entry name" value="AMP-binding_C"/>
    <property type="match status" value="1"/>
</dbReference>
<sequence length="545" mass="59902">MSATAPRFGDLPRIAAGRWGNETAITFRDTRLSFSELNAEIDRAARALLARGVSKGDVVGLWVTNRIEFTIALYATLRIGAIAAPMNTRYREHDVAYALRLAECKLLFVVERSGPVAYVNILKDVLPGFDGKQFARSEVFPHLCDIVIMSDTPEGGPLSWARFLNDAERVPAEELEKAAADVKVDDIALIVFTSGTTGNPKGVMHDHTLLQSICARYDIWPLGEGNAVLNFLPMFHLYGMSETVFGCMYAGAHQVMMDTWNAEMAVRLIARERITGLHGFETHYADIMRAQEHLKADLSSLRFGSLPAGMENSNAVAAQVQKAMCPTASGWGMSEAGCYVFLSSLDDTEEQRCTTSGRPLPGLEFRILDPATGDERPDGVEGEIAVRGYTVMRGYFRDPQATAATINRDGWLLTGDRGFKRPDGFLQFLGRYKEMLKVGGENVSPAALETELMALVPSIEQVAVVGVPHPRLMEVPCAYVVPKPGMECSLEDVKARCKGKIASFKIPHYIVPVDALPMTASGKVQRVSLRDRARKELTLNPEKVQ</sequence>
<dbReference type="GO" id="GO:0031956">
    <property type="term" value="F:medium-chain fatty acid-CoA ligase activity"/>
    <property type="evidence" value="ECO:0007669"/>
    <property type="project" value="TreeGrafter"/>
</dbReference>
<feature type="domain" description="AMP-dependent synthetase/ligase" evidence="3">
    <location>
        <begin position="15"/>
        <end position="396"/>
    </location>
</feature>
<dbReference type="InterPro" id="IPR025110">
    <property type="entry name" value="AMP-bd_C"/>
</dbReference>
<organism evidence="5 6">
    <name type="scientific">Bradyrhizobium elkanii</name>
    <dbReference type="NCBI Taxonomy" id="29448"/>
    <lineage>
        <taxon>Bacteria</taxon>
        <taxon>Pseudomonadati</taxon>
        <taxon>Pseudomonadota</taxon>
        <taxon>Alphaproteobacteria</taxon>
        <taxon>Hyphomicrobiales</taxon>
        <taxon>Nitrobacteraceae</taxon>
        <taxon>Bradyrhizobium</taxon>
    </lineage>
</organism>
<dbReference type="SUPFAM" id="SSF56801">
    <property type="entry name" value="Acetyl-CoA synthetase-like"/>
    <property type="match status" value="1"/>
</dbReference>
<dbReference type="Gene3D" id="3.40.50.12780">
    <property type="entry name" value="N-terminal domain of ligase-like"/>
    <property type="match status" value="1"/>
</dbReference>
<evidence type="ECO:0000256" key="1">
    <source>
        <dbReference type="ARBA" id="ARBA00006432"/>
    </source>
</evidence>